<keyword evidence="2" id="KW-1185">Reference proteome</keyword>
<dbReference type="EMBL" id="HF936373">
    <property type="protein sequence ID" value="CCX16290.1"/>
    <property type="molecule type" value="Genomic_DNA"/>
</dbReference>
<gene>
    <name evidence="1" type="ORF">PCON_02886</name>
</gene>
<reference evidence="1 2" key="1">
    <citation type="journal article" date="2013" name="PLoS Genet.">
        <title>The genome and development-dependent transcriptomes of Pyronema confluens: a window into fungal evolution.</title>
        <authorList>
            <person name="Traeger S."/>
            <person name="Altegoer F."/>
            <person name="Freitag M."/>
            <person name="Gabaldon T."/>
            <person name="Kempken F."/>
            <person name="Kumar A."/>
            <person name="Marcet-Houben M."/>
            <person name="Poggeler S."/>
            <person name="Stajich J.E."/>
            <person name="Nowrousian M."/>
        </authorList>
    </citation>
    <scope>NUCLEOTIDE SEQUENCE [LARGE SCALE GENOMIC DNA]</scope>
    <source>
        <strain evidence="2">CBS 100304</strain>
        <tissue evidence="1">Vegetative mycelium</tissue>
    </source>
</reference>
<dbReference type="Proteomes" id="UP000018144">
    <property type="component" value="Unassembled WGS sequence"/>
</dbReference>
<name>U4LBW3_PYROM</name>
<protein>
    <submittedName>
        <fullName evidence="1">Uncharacterized protein</fullName>
    </submittedName>
</protein>
<proteinExistence type="predicted"/>
<accession>U4LBW3</accession>
<sequence length="31" mass="3504">MSRMLSNAGSDELWIGCTICLAQLHECQETY</sequence>
<evidence type="ECO:0000313" key="1">
    <source>
        <dbReference type="EMBL" id="CCX16290.1"/>
    </source>
</evidence>
<dbReference type="AlphaFoldDB" id="U4LBW3"/>
<evidence type="ECO:0000313" key="2">
    <source>
        <dbReference type="Proteomes" id="UP000018144"/>
    </source>
</evidence>
<organism evidence="1 2">
    <name type="scientific">Pyronema omphalodes (strain CBS 100304)</name>
    <name type="common">Pyronema confluens</name>
    <dbReference type="NCBI Taxonomy" id="1076935"/>
    <lineage>
        <taxon>Eukaryota</taxon>
        <taxon>Fungi</taxon>
        <taxon>Dikarya</taxon>
        <taxon>Ascomycota</taxon>
        <taxon>Pezizomycotina</taxon>
        <taxon>Pezizomycetes</taxon>
        <taxon>Pezizales</taxon>
        <taxon>Pyronemataceae</taxon>
        <taxon>Pyronema</taxon>
    </lineage>
</organism>